<keyword evidence="3 4" id="KW-0687">Ribonucleoprotein</keyword>
<dbReference type="GO" id="GO:0006412">
    <property type="term" value="P:translation"/>
    <property type="evidence" value="ECO:0007669"/>
    <property type="project" value="InterPro"/>
</dbReference>
<evidence type="ECO:0000256" key="2">
    <source>
        <dbReference type="ARBA" id="ARBA00022980"/>
    </source>
</evidence>
<dbReference type="EMBL" id="KX284715">
    <property type="protein sequence ID" value="AOM65505.1"/>
    <property type="molecule type" value="Genomic_DNA"/>
</dbReference>
<comment type="similarity">
    <text evidence="1 4">Belongs to the bacterial ribosomal protein bL35 family.</text>
</comment>
<dbReference type="PRINTS" id="PR00064">
    <property type="entry name" value="RIBOSOMALL35"/>
</dbReference>
<geneLocation type="plastid" evidence="6"/>
<evidence type="ECO:0000256" key="1">
    <source>
        <dbReference type="ARBA" id="ARBA00006598"/>
    </source>
</evidence>
<evidence type="ECO:0000313" key="6">
    <source>
        <dbReference type="EMBL" id="AOM65505.1"/>
    </source>
</evidence>
<dbReference type="GO" id="GO:0015934">
    <property type="term" value="C:large ribosomal subunit"/>
    <property type="evidence" value="ECO:0007669"/>
    <property type="project" value="TreeGrafter"/>
</dbReference>
<keyword evidence="2 4" id="KW-0689">Ribosomal protein</keyword>
<dbReference type="AlphaFoldDB" id="A0A1C9CAW0"/>
<dbReference type="Pfam" id="PF01632">
    <property type="entry name" value="Ribosomal_L35p"/>
    <property type="match status" value="1"/>
</dbReference>
<dbReference type="InterPro" id="IPR037229">
    <property type="entry name" value="Ribosomal_bL35_sf"/>
</dbReference>
<dbReference type="SUPFAM" id="SSF143034">
    <property type="entry name" value="L35p-like"/>
    <property type="match status" value="1"/>
</dbReference>
<dbReference type="PROSITE" id="PS00936">
    <property type="entry name" value="RIBOSOMAL_L35"/>
    <property type="match status" value="1"/>
</dbReference>
<organism evidence="6">
    <name type="scientific">Ahnfeltia plicata</name>
    <dbReference type="NCBI Taxonomy" id="28023"/>
    <lineage>
        <taxon>Eukaryota</taxon>
        <taxon>Rhodophyta</taxon>
        <taxon>Florideophyceae</taxon>
        <taxon>Ahnfeltiophycidae</taxon>
        <taxon>Ahnfeltiales</taxon>
        <taxon>Ahnfeltiaceae</taxon>
        <taxon>Ahnfeltia</taxon>
    </lineage>
</organism>
<dbReference type="RefSeq" id="YP_009293817.1">
    <property type="nucleotide sequence ID" value="NC_031145.1"/>
</dbReference>
<feature type="region of interest" description="Disordered" evidence="5">
    <location>
        <begin position="22"/>
        <end position="42"/>
    </location>
</feature>
<evidence type="ECO:0000256" key="5">
    <source>
        <dbReference type="SAM" id="MobiDB-lite"/>
    </source>
</evidence>
<proteinExistence type="inferred from homology"/>
<protein>
    <recommendedName>
        <fullName evidence="4">50S ribosomal protein L35</fullName>
    </recommendedName>
</protein>
<dbReference type="InterPro" id="IPR018265">
    <property type="entry name" value="Ribosomal_bL35_CS"/>
</dbReference>
<dbReference type="FunFam" id="4.10.410.60:FF:000001">
    <property type="entry name" value="50S ribosomal protein L35"/>
    <property type="match status" value="1"/>
</dbReference>
<dbReference type="PANTHER" id="PTHR33343:SF1">
    <property type="entry name" value="LARGE RIBOSOMAL SUBUNIT PROTEIN BL35M"/>
    <property type="match status" value="1"/>
</dbReference>
<evidence type="ECO:0000256" key="3">
    <source>
        <dbReference type="ARBA" id="ARBA00023274"/>
    </source>
</evidence>
<reference evidence="6" key="1">
    <citation type="journal article" date="2016" name="BMC Biol.">
        <title>Parallel evolution of highly conserved plastid genome architecture in red seaweeds and seed plants.</title>
        <authorList>
            <person name="Lee J."/>
            <person name="Cho C.H."/>
            <person name="Park S.I."/>
            <person name="Choi J.W."/>
            <person name="Song H.S."/>
            <person name="West J.A."/>
            <person name="Bhattacharya D."/>
            <person name="Yoon H.S."/>
        </authorList>
    </citation>
    <scope>NUCLEOTIDE SEQUENCE</scope>
</reference>
<dbReference type="GO" id="GO:0003735">
    <property type="term" value="F:structural constituent of ribosome"/>
    <property type="evidence" value="ECO:0007669"/>
    <property type="project" value="InterPro"/>
</dbReference>
<dbReference type="HAMAP" id="MF_00514">
    <property type="entry name" value="Ribosomal_bL35"/>
    <property type="match status" value="1"/>
</dbReference>
<gene>
    <name evidence="6" type="primary">rpl35</name>
    <name evidence="6" type="ORF">Ahnf_020</name>
</gene>
<dbReference type="InterPro" id="IPR021137">
    <property type="entry name" value="Ribosomal_bL35-like"/>
</dbReference>
<dbReference type="InterPro" id="IPR001706">
    <property type="entry name" value="Ribosomal_bL35"/>
</dbReference>
<sequence length="67" mass="8005">MYKLKTSKSIIKRFKITSTGKLLRHQSSRSHLLQKKSPSRKKQLSKVVIVDKRDYLSFRQKLPYTLR</sequence>
<dbReference type="NCBIfam" id="TIGR00001">
    <property type="entry name" value="rpmI_bact"/>
    <property type="match status" value="1"/>
</dbReference>
<dbReference type="GeneID" id="29069684"/>
<name>A0A1C9CAW0_9FLOR</name>
<dbReference type="PANTHER" id="PTHR33343">
    <property type="entry name" value="54S RIBOSOMAL PROTEIN BL35M"/>
    <property type="match status" value="1"/>
</dbReference>
<dbReference type="Gene3D" id="4.10.410.60">
    <property type="match status" value="1"/>
</dbReference>
<evidence type="ECO:0000256" key="4">
    <source>
        <dbReference type="RuleBase" id="RU000568"/>
    </source>
</evidence>
<keyword evidence="6" id="KW-0934">Plastid</keyword>
<accession>A0A1C9CAW0</accession>